<dbReference type="Pfam" id="PF00731">
    <property type="entry name" value="AIRC"/>
    <property type="match status" value="1"/>
</dbReference>
<keyword evidence="1" id="KW-1133">Transmembrane helix</keyword>
<dbReference type="PANTHER" id="PTHR43064">
    <property type="entry name" value="PHOSPHORIBOSYLAMINOIMIDAZOLE CARBOXYLASE-RELATED"/>
    <property type="match status" value="1"/>
</dbReference>
<dbReference type="Gene3D" id="3.40.50.1970">
    <property type="match status" value="1"/>
</dbReference>
<dbReference type="NCBIfam" id="NF033503">
    <property type="entry name" value="LarB"/>
    <property type="match status" value="1"/>
</dbReference>
<dbReference type="InterPro" id="IPR000031">
    <property type="entry name" value="PurE_dom"/>
</dbReference>
<keyword evidence="1" id="KW-0472">Membrane</keyword>
<evidence type="ECO:0000259" key="2">
    <source>
        <dbReference type="SMART" id="SM01001"/>
    </source>
</evidence>
<accession>A0A075H0L2</accession>
<dbReference type="GO" id="GO:0016787">
    <property type="term" value="F:hydrolase activity"/>
    <property type="evidence" value="ECO:0007669"/>
    <property type="project" value="InterPro"/>
</dbReference>
<dbReference type="AlphaFoldDB" id="A0A075H0L2"/>
<evidence type="ECO:0000256" key="1">
    <source>
        <dbReference type="SAM" id="Phobius"/>
    </source>
</evidence>
<dbReference type="InterPro" id="IPR039476">
    <property type="entry name" value="P2CMN_synthase_LarB"/>
</dbReference>
<dbReference type="GO" id="GO:0006189">
    <property type="term" value="P:'de novo' IMP biosynthetic process"/>
    <property type="evidence" value="ECO:0007669"/>
    <property type="project" value="InterPro"/>
</dbReference>
<proteinExistence type="predicted"/>
<keyword evidence="1" id="KW-0812">Transmembrane</keyword>
<reference evidence="3" key="1">
    <citation type="journal article" date="2014" name="Genome Biol. Evol.">
        <title>Pangenome evidence for extensive interdomain horizontal transfer affecting lineage core and shell genes in uncultured planktonic thaumarchaeota and euryarchaeota.</title>
        <authorList>
            <person name="Deschamps P."/>
            <person name="Zivanovic Y."/>
            <person name="Moreira D."/>
            <person name="Rodriguez-Valera F."/>
            <person name="Lopez-Garcia P."/>
        </authorList>
    </citation>
    <scope>NUCLEOTIDE SEQUENCE</scope>
</reference>
<feature type="domain" description="PurE" evidence="2">
    <location>
        <begin position="119"/>
        <end position="253"/>
    </location>
</feature>
<dbReference type="SUPFAM" id="SSF52255">
    <property type="entry name" value="N5-CAIR mutase (phosphoribosylaminoimidazole carboxylase, PurE)"/>
    <property type="match status" value="1"/>
</dbReference>
<protein>
    <submittedName>
        <fullName evidence="3">1-(5-phosphoribosyl)-5-amino-4-imidazole-carboxylate (AIR) carboxylase</fullName>
    </submittedName>
</protein>
<name>A0A075H0L2_9ARCH</name>
<dbReference type="EMBL" id="KF900819">
    <property type="protein sequence ID" value="AIF08072.1"/>
    <property type="molecule type" value="Genomic_DNA"/>
</dbReference>
<evidence type="ECO:0000313" key="3">
    <source>
        <dbReference type="EMBL" id="AIF08072.1"/>
    </source>
</evidence>
<dbReference type="PANTHER" id="PTHR43064:SF1">
    <property type="entry name" value="SLL1489 PROTEIN"/>
    <property type="match status" value="1"/>
</dbReference>
<feature type="transmembrane region" description="Helical" evidence="1">
    <location>
        <begin position="226"/>
        <end position="248"/>
    </location>
</feature>
<dbReference type="SMART" id="SM01001">
    <property type="entry name" value="AIRC"/>
    <property type="match status" value="1"/>
</dbReference>
<sequence length="254" mass="26850">MTIDEILRKVSTGELTLSAAKKQIQLNSIHEVQNIAKIDTGRSFRKGVPEIILAEGKSPDQVVKIAKNMFSTSGHVIISRTDKSHITAISKSFTKKYIRKNVLANTVVISNKKKQKVHGHVAIITAGTADIPVAEEAKVIVDEVGCKSTTYYDVGIAGIHRLFSSLSSVIQDDVDVIVAVAGREGAMPSIIAGMVDIPVIGVPTSIGYGYGDKGIAALMSMLQSCALGIATVNIDSGIAAGVLASIIVQKKSIK</sequence>
<organism evidence="3">
    <name type="scientific">uncultured marine thaumarchaeote KM3_26_F01</name>
    <dbReference type="NCBI Taxonomy" id="1456108"/>
    <lineage>
        <taxon>Archaea</taxon>
        <taxon>Nitrososphaerota</taxon>
        <taxon>environmental samples</taxon>
    </lineage>
</organism>